<evidence type="ECO:0000313" key="2">
    <source>
        <dbReference type="Proteomes" id="UP001054902"/>
    </source>
</evidence>
<organism evidence="1 2">
    <name type="scientific">Chaetoceros tenuissimus</name>
    <dbReference type="NCBI Taxonomy" id="426638"/>
    <lineage>
        <taxon>Eukaryota</taxon>
        <taxon>Sar</taxon>
        <taxon>Stramenopiles</taxon>
        <taxon>Ochrophyta</taxon>
        <taxon>Bacillariophyta</taxon>
        <taxon>Coscinodiscophyceae</taxon>
        <taxon>Chaetocerotophycidae</taxon>
        <taxon>Chaetocerotales</taxon>
        <taxon>Chaetocerotaceae</taxon>
        <taxon>Chaetoceros</taxon>
    </lineage>
</organism>
<evidence type="ECO:0000313" key="1">
    <source>
        <dbReference type="EMBL" id="GFH53330.1"/>
    </source>
</evidence>
<dbReference type="InterPro" id="IPR036770">
    <property type="entry name" value="Ankyrin_rpt-contain_sf"/>
</dbReference>
<name>A0AAD3H7K4_9STRA</name>
<dbReference type="InterPro" id="IPR052050">
    <property type="entry name" value="SecEffector_AnkRepeat"/>
</dbReference>
<accession>A0AAD3H7K4</accession>
<gene>
    <name evidence="1" type="ORF">CTEN210_09806</name>
</gene>
<reference evidence="1 2" key="1">
    <citation type="journal article" date="2021" name="Sci. Rep.">
        <title>The genome of the diatom Chaetoceros tenuissimus carries an ancient integrated fragment of an extant virus.</title>
        <authorList>
            <person name="Hongo Y."/>
            <person name="Kimura K."/>
            <person name="Takaki Y."/>
            <person name="Yoshida Y."/>
            <person name="Baba S."/>
            <person name="Kobayashi G."/>
            <person name="Nagasaki K."/>
            <person name="Hano T."/>
            <person name="Tomaru Y."/>
        </authorList>
    </citation>
    <scope>NUCLEOTIDE SEQUENCE [LARGE SCALE GENOMIC DNA]</scope>
    <source>
        <strain evidence="1 2">NIES-3715</strain>
    </source>
</reference>
<dbReference type="PANTHER" id="PTHR46586">
    <property type="entry name" value="ANKYRIN REPEAT-CONTAINING PROTEIN"/>
    <property type="match status" value="1"/>
</dbReference>
<keyword evidence="2" id="KW-1185">Reference proteome</keyword>
<sequence length="627" mass="72143">MSARKRMRLEDGSSSNVMPLEPSATINDLPSEVMKNIFSFVGKGSYYFIGPVSKDFCYNYITMDIIEDKFAHKMDYLQAIERNKITTAEAVISSFELAEYCFFNAPEKFQRRLVNRAIREAKVEVVEMGEAMGIDVVKNLSRYSKEIVEIVEKGNVDILKFIYGRHSNIYELEYAIIQTAAKNDQLEVLKWWNKHEMITESFYQSTLLNEAAKSGSLETMKWAKEVAGFNFQQESQLINFAAQSGNVELVKYLRSKEIPWHEETFCNAASSGNIVMLQYLLEKGCPHDDPEIYSRLIETVCSEKTLEMLQWLHEHNVSWNEKTCSVLAEKGNLKALKYVRSNSCAWNEQCVIGAIKSRNDDILNYCLENRCPMGNSDVCRFAMDDPDQDRALRKLKFLRSKGCPWDGQKCAYNAARHGNIKALKWMRAQGVVFEEETCRAAARQGHLETLKYLTSVGCPLCVLEHTFPAVKKSGIAIVEYCIENDFPCTDKLYYYAIEDIADSFPVIKLLQKNQYPLNSSACEGAAVYWDLKTLRWLKYKGCPWDESVCNWAVMNNEFDMLKFAHENGCSWTKETYAYCFSSEGLEKEYHSIPSIFDIQCSKEIFKYIQKHKCPRPDPSDWNLIIAL</sequence>
<protein>
    <submittedName>
        <fullName evidence="1">Uncharacterized protein</fullName>
    </submittedName>
</protein>
<comment type="caution">
    <text evidence="1">The sequence shown here is derived from an EMBL/GenBank/DDBJ whole genome shotgun (WGS) entry which is preliminary data.</text>
</comment>
<dbReference type="Gene3D" id="1.25.40.20">
    <property type="entry name" value="Ankyrin repeat-containing domain"/>
    <property type="match status" value="2"/>
</dbReference>
<dbReference type="SUPFAM" id="SSF48403">
    <property type="entry name" value="Ankyrin repeat"/>
    <property type="match status" value="1"/>
</dbReference>
<dbReference type="AlphaFoldDB" id="A0AAD3H7K4"/>
<dbReference type="Proteomes" id="UP001054902">
    <property type="component" value="Unassembled WGS sequence"/>
</dbReference>
<proteinExistence type="predicted"/>
<dbReference type="EMBL" id="BLLK01000047">
    <property type="protein sequence ID" value="GFH53330.1"/>
    <property type="molecule type" value="Genomic_DNA"/>
</dbReference>
<dbReference type="PANTHER" id="PTHR46586:SF3">
    <property type="entry name" value="ANKYRIN REPEAT-CONTAINING PROTEIN"/>
    <property type="match status" value="1"/>
</dbReference>